<dbReference type="InterPro" id="IPR000644">
    <property type="entry name" value="CBS_dom"/>
</dbReference>
<dbReference type="InterPro" id="IPR051257">
    <property type="entry name" value="Diverse_CBS-Domain"/>
</dbReference>
<evidence type="ECO:0000256" key="1">
    <source>
        <dbReference type="ARBA" id="ARBA00023122"/>
    </source>
</evidence>
<feature type="domain" description="CBS" evidence="3">
    <location>
        <begin position="17"/>
        <end position="73"/>
    </location>
</feature>
<keyword evidence="5" id="KW-1185">Reference proteome</keyword>
<proteinExistence type="predicted"/>
<dbReference type="OrthoDB" id="2111978at2"/>
<protein>
    <submittedName>
        <fullName evidence="4">CBS domain-containing protein</fullName>
    </submittedName>
</protein>
<accession>A0A4R1BDG2</accession>
<name>A0A4R1BDG2_9ACTN</name>
<dbReference type="SMART" id="SM00116">
    <property type="entry name" value="CBS"/>
    <property type="match status" value="2"/>
</dbReference>
<reference evidence="4 5" key="1">
    <citation type="submission" date="2019-03" db="EMBL/GenBank/DDBJ databases">
        <title>Whole genome sequence of a novel Rubrobacter taiwanensis strain, isolated from Yellowstone National Park.</title>
        <authorList>
            <person name="Freed S."/>
            <person name="Ramaley R.F."/>
            <person name="Kyndt J.A."/>
        </authorList>
    </citation>
    <scope>NUCLEOTIDE SEQUENCE [LARGE SCALE GENOMIC DNA]</scope>
    <source>
        <strain evidence="4 5">Yellowstone</strain>
    </source>
</reference>
<dbReference type="SUPFAM" id="SSF54631">
    <property type="entry name" value="CBS-domain pair"/>
    <property type="match status" value="1"/>
</dbReference>
<dbReference type="PANTHER" id="PTHR43080">
    <property type="entry name" value="CBS DOMAIN-CONTAINING PROTEIN CBSX3, MITOCHONDRIAL"/>
    <property type="match status" value="1"/>
</dbReference>
<evidence type="ECO:0000259" key="3">
    <source>
        <dbReference type="PROSITE" id="PS51371"/>
    </source>
</evidence>
<dbReference type="RefSeq" id="WP_132692563.1">
    <property type="nucleotide sequence ID" value="NZ_SKBU01000028.1"/>
</dbReference>
<dbReference type="InterPro" id="IPR046342">
    <property type="entry name" value="CBS_dom_sf"/>
</dbReference>
<sequence>MSAENPDIRNLKVRDVMHADWPRLSPDGTVEGVIQLFAERNISGAPVADEGGELLGIVTEGDLILQDAEIEAPGFLDILGGMIPLGSWEEYREEVRKSAGVSVRDVMTRDPVTIDGDASLSEAATTMSREGVRILPVVGGGGRLLLGVITRMDILALHILRPNP</sequence>
<evidence type="ECO:0000313" key="5">
    <source>
        <dbReference type="Proteomes" id="UP000295244"/>
    </source>
</evidence>
<dbReference type="AlphaFoldDB" id="A0A4R1BDG2"/>
<organism evidence="4 5">
    <name type="scientific">Rubrobacter taiwanensis</name>
    <dbReference type="NCBI Taxonomy" id="185139"/>
    <lineage>
        <taxon>Bacteria</taxon>
        <taxon>Bacillati</taxon>
        <taxon>Actinomycetota</taxon>
        <taxon>Rubrobacteria</taxon>
        <taxon>Rubrobacterales</taxon>
        <taxon>Rubrobacteraceae</taxon>
        <taxon>Rubrobacter</taxon>
    </lineage>
</organism>
<comment type="caution">
    <text evidence="4">The sequence shown here is derived from an EMBL/GenBank/DDBJ whole genome shotgun (WGS) entry which is preliminary data.</text>
</comment>
<evidence type="ECO:0000313" key="4">
    <source>
        <dbReference type="EMBL" id="TCJ15119.1"/>
    </source>
</evidence>
<feature type="domain" description="CBS" evidence="3">
    <location>
        <begin position="107"/>
        <end position="164"/>
    </location>
</feature>
<dbReference type="PANTHER" id="PTHR43080:SF2">
    <property type="entry name" value="CBS DOMAIN-CONTAINING PROTEIN"/>
    <property type="match status" value="1"/>
</dbReference>
<dbReference type="Gene3D" id="3.10.580.10">
    <property type="entry name" value="CBS-domain"/>
    <property type="match status" value="1"/>
</dbReference>
<evidence type="ECO:0000256" key="2">
    <source>
        <dbReference type="PROSITE-ProRule" id="PRU00703"/>
    </source>
</evidence>
<dbReference type="Proteomes" id="UP000295244">
    <property type="component" value="Unassembled WGS sequence"/>
</dbReference>
<dbReference type="Pfam" id="PF00571">
    <property type="entry name" value="CBS"/>
    <property type="match status" value="2"/>
</dbReference>
<dbReference type="PROSITE" id="PS51371">
    <property type="entry name" value="CBS"/>
    <property type="match status" value="2"/>
</dbReference>
<gene>
    <name evidence="4" type="ORF">E0L93_13260</name>
</gene>
<dbReference type="EMBL" id="SKBU01000028">
    <property type="protein sequence ID" value="TCJ15119.1"/>
    <property type="molecule type" value="Genomic_DNA"/>
</dbReference>
<keyword evidence="1 2" id="KW-0129">CBS domain</keyword>